<dbReference type="Proteomes" id="UP001235874">
    <property type="component" value="Chromosome"/>
</dbReference>
<sequence length="153" mass="16429">MSKEIAMANDTTVTVVGNLTADPELRFTPAGVALVKFTVASTPRVFDRASGEYRDGDPLFLTCTAWRDLAEHIAESLAKGTRVVVAGRLRLSRWENAEGEKRSAYGLDVDEVGPSLRFATATVKKMARSRNGDGFTPETPADDPWSTAAPAAA</sequence>
<dbReference type="NCBIfam" id="NF005851">
    <property type="entry name" value="PRK07772.1"/>
    <property type="match status" value="1"/>
</dbReference>
<comment type="caution">
    <text evidence="2">Lacks conserved residue(s) required for the propagation of feature annotation.</text>
</comment>
<dbReference type="NCBIfam" id="TIGR00621">
    <property type="entry name" value="ssb"/>
    <property type="match status" value="1"/>
</dbReference>
<evidence type="ECO:0000256" key="2">
    <source>
        <dbReference type="HAMAP-Rule" id="MF_00984"/>
    </source>
</evidence>
<dbReference type="Pfam" id="PF00436">
    <property type="entry name" value="SSB"/>
    <property type="match status" value="1"/>
</dbReference>
<dbReference type="AlphaFoldDB" id="A0AAJ6HXU3"/>
<dbReference type="PROSITE" id="PS50935">
    <property type="entry name" value="SSB"/>
    <property type="match status" value="1"/>
</dbReference>
<evidence type="ECO:0000256" key="1">
    <source>
        <dbReference type="ARBA" id="ARBA00023125"/>
    </source>
</evidence>
<dbReference type="HAMAP" id="MF_00984">
    <property type="entry name" value="SSB"/>
    <property type="match status" value="1"/>
</dbReference>
<keyword evidence="6" id="KW-1185">Reference proteome</keyword>
<proteinExistence type="inferred from homology"/>
<dbReference type="GO" id="GO:0006260">
    <property type="term" value="P:DNA replication"/>
    <property type="evidence" value="ECO:0007669"/>
    <property type="project" value="InterPro"/>
</dbReference>
<dbReference type="RefSeq" id="WP_306273906.1">
    <property type="nucleotide sequence ID" value="NZ_CP130472.1"/>
</dbReference>
<protein>
    <recommendedName>
        <fullName evidence="2 3">Single-stranded DNA-binding protein</fullName>
        <shortName evidence="2">SSB</shortName>
    </recommendedName>
</protein>
<comment type="subunit">
    <text evidence="2">Homotetramer.</text>
</comment>
<dbReference type="GO" id="GO:0003697">
    <property type="term" value="F:single-stranded DNA binding"/>
    <property type="evidence" value="ECO:0007669"/>
    <property type="project" value="UniProtKB-UniRule"/>
</dbReference>
<evidence type="ECO:0000256" key="3">
    <source>
        <dbReference type="RuleBase" id="RU000524"/>
    </source>
</evidence>
<dbReference type="InterPro" id="IPR012340">
    <property type="entry name" value="NA-bd_OB-fold"/>
</dbReference>
<evidence type="ECO:0000313" key="6">
    <source>
        <dbReference type="Proteomes" id="UP001235874"/>
    </source>
</evidence>
<feature type="region of interest" description="Disordered" evidence="4">
    <location>
        <begin position="127"/>
        <end position="153"/>
    </location>
</feature>
<accession>A0AAJ6HXU3</accession>
<organism evidence="5 6">
    <name type="scientific">Micromonospora profundi</name>
    <dbReference type="NCBI Taxonomy" id="1420889"/>
    <lineage>
        <taxon>Bacteria</taxon>
        <taxon>Bacillati</taxon>
        <taxon>Actinomycetota</taxon>
        <taxon>Actinomycetes</taxon>
        <taxon>Micromonosporales</taxon>
        <taxon>Micromonosporaceae</taxon>
        <taxon>Micromonospora</taxon>
    </lineage>
</organism>
<gene>
    <name evidence="5" type="ORF">Q3V37_14940</name>
</gene>
<dbReference type="InterPro" id="IPR000424">
    <property type="entry name" value="Primosome_PriB/ssb"/>
</dbReference>
<dbReference type="PANTHER" id="PTHR10302">
    <property type="entry name" value="SINGLE-STRANDED DNA-BINDING PROTEIN"/>
    <property type="match status" value="1"/>
</dbReference>
<keyword evidence="1 2" id="KW-0238">DNA-binding</keyword>
<dbReference type="Gene3D" id="2.40.50.140">
    <property type="entry name" value="Nucleic acid-binding proteins"/>
    <property type="match status" value="1"/>
</dbReference>
<dbReference type="PANTHER" id="PTHR10302:SF27">
    <property type="entry name" value="SINGLE-STRANDED DNA-BINDING PROTEIN"/>
    <property type="match status" value="1"/>
</dbReference>
<dbReference type="SUPFAM" id="SSF50249">
    <property type="entry name" value="Nucleic acid-binding proteins"/>
    <property type="match status" value="1"/>
</dbReference>
<reference evidence="5 6" key="1">
    <citation type="submission" date="2023-07" db="EMBL/GenBank/DDBJ databases">
        <title>Micromonospora profundi TRM 95458 converts glycerol to a new osmotic compound.</title>
        <authorList>
            <person name="Lu D."/>
        </authorList>
    </citation>
    <scope>NUCLEOTIDE SEQUENCE [LARGE SCALE GENOMIC DNA]</scope>
    <source>
        <strain evidence="5 6">TRM95458</strain>
    </source>
</reference>
<dbReference type="EMBL" id="CP130472">
    <property type="protein sequence ID" value="WLS48756.1"/>
    <property type="molecule type" value="Genomic_DNA"/>
</dbReference>
<evidence type="ECO:0000313" key="5">
    <source>
        <dbReference type="EMBL" id="WLS48756.1"/>
    </source>
</evidence>
<dbReference type="InterPro" id="IPR011344">
    <property type="entry name" value="ssDNA-bd"/>
</dbReference>
<dbReference type="CDD" id="cd04496">
    <property type="entry name" value="SSB_OBF"/>
    <property type="match status" value="1"/>
</dbReference>
<name>A0AAJ6HXU3_9ACTN</name>
<dbReference type="GO" id="GO:0009295">
    <property type="term" value="C:nucleoid"/>
    <property type="evidence" value="ECO:0007669"/>
    <property type="project" value="TreeGrafter"/>
</dbReference>
<dbReference type="KEGG" id="mprn:Q3V37_14940"/>
<evidence type="ECO:0000256" key="4">
    <source>
        <dbReference type="SAM" id="MobiDB-lite"/>
    </source>
</evidence>